<reference evidence="2 3" key="1">
    <citation type="submission" date="2023-07" db="EMBL/GenBank/DDBJ databases">
        <title>Plant endophyte Pseudomonas khavaziana can be used to control wheat stem rot.</title>
        <authorList>
            <person name="Guo S."/>
            <person name="Shen X."/>
        </authorList>
    </citation>
    <scope>NUCLEOTIDE SEQUENCE [LARGE SCALE GENOMIC DNA]</scope>
    <source>
        <strain evidence="2 3">SR9</strain>
    </source>
</reference>
<name>A0ABZ2DM92_9PSED</name>
<organism evidence="2 3">
    <name type="scientific">Pseudomonas khavaziana</name>
    <dbReference type="NCBI Taxonomy" id="2842351"/>
    <lineage>
        <taxon>Bacteria</taxon>
        <taxon>Pseudomonadati</taxon>
        <taxon>Pseudomonadota</taxon>
        <taxon>Gammaproteobacteria</taxon>
        <taxon>Pseudomonadales</taxon>
        <taxon>Pseudomonadaceae</taxon>
        <taxon>Pseudomonas</taxon>
    </lineage>
</organism>
<accession>A0ABZ2DM92</accession>
<protein>
    <submittedName>
        <fullName evidence="2">Uncharacterized protein</fullName>
    </submittedName>
</protein>
<proteinExistence type="predicted"/>
<keyword evidence="3" id="KW-1185">Reference proteome</keyword>
<feature type="compositionally biased region" description="Polar residues" evidence="1">
    <location>
        <begin position="22"/>
        <end position="36"/>
    </location>
</feature>
<gene>
    <name evidence="2" type="ORF">QYQ93_13405</name>
</gene>
<dbReference type="EMBL" id="CP129946">
    <property type="protein sequence ID" value="WWA79190.1"/>
    <property type="molecule type" value="Genomic_DNA"/>
</dbReference>
<dbReference type="Proteomes" id="UP001347174">
    <property type="component" value="Chromosome"/>
</dbReference>
<sequence>MIKFQPSHFHTALPRFADPNALKSQKNSPAPTSETVDSPPPSKQNVPPILSRSRRDLQNPARTPDPRVESIRKFAEALVERDDRELAKSVANSLIRQRLASETRSPRDEQEKVVIPPHSTFGKLWSELADALESEPFKSFAEAKLLDISKLIIGANGELTEKSDGGFTHFFERNDPEWSAASSAVLAAAKKLMTSRYPEISFYGRDQALAKNVAEFYGLQLGSIKSNDTLSAVGRLLHEGGFKALSSSDPFDAPIKQRQREAQQWIVDLPPHALGDLLDRFTPLTAREKVQEADKELAQLVSQGLMKLVPEASDYETSVTLPDIPEYSTFNLVRKNLLAALTGSTFTTFAQDNNLDPTSVRINPVSGVLTGQVNGVNTTFSLNDVSGWADVWVEIQDAVQLMAAGSEDDITYPTRKSAPLYEVMAFYNEPLPHQEDTQQRGWEQRQLVNTLGRIDEMNQNKGFKALIDPAPSDPVSAAVKRHQQAMTQQLADRPLSPSSLETLAAAVKANNITPVEPVETEETRADVLANAESELATTLHRAMLELKTAPSQATSKTIQPIPTNSLFGQWWDYLGKALKGHGFIEWASQQNIDLTSLRYDPTDKALIAKVNGVEQRFTATDFGQQYPEHFDVLTPVLAAAQAFAVHGQPITLPHASNSSVPYQWVANFYGVNGDPSSSEFEQQIALMGSTRQFPEYPGNPQKVVNWLNRQKTALGDSNDRYALIAQLKKDDVDNDDTRFVVDPDSTHQPKGMTTLRQFLIDQNWYTVNTTAERANLLKALQTPIPRSPALGNYWGFLSTDIPLSADQRSQVTELVKKSIGSEPSLLSYLNTGVTNLSTDPAQALEQLLSSDKALEFATNLQTEMKGSPTSTSLKQWLLTALVLELDPTAGIQHKTVAGVDLMGIDNSGRTASYVIEKFNHHLLTEKKIPAELVPAVSRLLILGTAPQLLLAGIPNTVTVGSKEMYRATVATNRINWSSPAATANMTYQQVMDHDSIRPLSALEASIESYSQMNPLLDWAAINDNLNKDNYTLEQLKNSQTKLQTQMKDTAEARNWLKSVEPPNRRAMTLKTLREEFGTDIDYESRYMIESFAGGLVSGYHYSLAEIYEAGRLGESWIQEGKHVDFERLRKRANEPDFPVVNDEFDNSIKADFKQRRRHTVILFEDMVRNLPVEERNSVVYGAVEFLNVESSSGSGMVMTSVYKGVRRDFAVYPASGQIVRIADIDPSTPIGEKVSLTLDAEAFKSGAEPKKDIKSEVVLTITDQHLLGDNDEPWPLEVLLPAHNENDELSPDYERSRISKLAKVMVDSTYLNKTQFINLHRNWFSNTLETAVEPSDFFKAIWHSLPGTKTVEDIYHGEFFKAGIDLAVDVAILLATEGTGKLWSMVKAGGSWAATKISAGFIERFGAKEAESIELTDMTALSTSESLNATGRMQGSGGKFSLRENMADGFIAADAQETTKVSAIFQDDEWYAYNARTLEAEGPALGEFAPVSDRKNPLFNVLPRDEEAEKELIKNFENKVTAARKEAGYKEGYDKVNLDKIPGYTPNMGPESIAKLISESEFNAEQIGSLIRQREKIKMDAFQRMSEGFMLEMKAAGGTVRAMPQTFYLSLTRLSSPGECAGLSTAMAMAIMDGSENTLFDNLITAAARPALPANAAFLENLSKLEETMMFAKELHGGAGSLVPYDNIIKKMSGATETTTWIISAQDHAMVVGVRVDPTNISKKIWYCYEPNYGLAKFESERAMKRGMPKLLKNGEIGSSQIHFGTGSKPIYGMSTFNPNNLVKNNWPIESVKKMSQPL</sequence>
<dbReference type="CDD" id="cd20495">
    <property type="entry name" value="C58_PaToxP-like"/>
    <property type="match status" value="1"/>
</dbReference>
<feature type="region of interest" description="Disordered" evidence="1">
    <location>
        <begin position="1"/>
        <end position="68"/>
    </location>
</feature>
<evidence type="ECO:0000256" key="1">
    <source>
        <dbReference type="SAM" id="MobiDB-lite"/>
    </source>
</evidence>
<evidence type="ECO:0000313" key="3">
    <source>
        <dbReference type="Proteomes" id="UP001347174"/>
    </source>
</evidence>
<dbReference type="RefSeq" id="WP_338477169.1">
    <property type="nucleotide sequence ID" value="NZ_CP129946.1"/>
</dbReference>
<evidence type="ECO:0000313" key="2">
    <source>
        <dbReference type="EMBL" id="WWA79190.1"/>
    </source>
</evidence>